<reference evidence="2 3" key="1">
    <citation type="submission" date="2018-11" db="EMBL/GenBank/DDBJ databases">
        <title>Genomic Encyclopedia of Type Strains, Phase IV (KMG-IV): sequencing the most valuable type-strain genomes for metagenomic binning, comparative biology and taxonomic classification.</title>
        <authorList>
            <person name="Goeker M."/>
        </authorList>
    </citation>
    <scope>NUCLEOTIDE SEQUENCE [LARGE SCALE GENOMIC DNA]</scope>
    <source>
        <strain evidence="2 3">DSM 25797</strain>
    </source>
</reference>
<keyword evidence="1" id="KW-0472">Membrane</keyword>
<dbReference type="Pfam" id="PF16080">
    <property type="entry name" value="Phage_holin_2_3"/>
    <property type="match status" value="1"/>
</dbReference>
<name>A0ABX9XT06_9PAST</name>
<evidence type="ECO:0000313" key="2">
    <source>
        <dbReference type="EMBL" id="RPE96320.1"/>
    </source>
</evidence>
<comment type="caution">
    <text evidence="2">The sequence shown here is derived from an EMBL/GenBank/DDBJ whole genome shotgun (WGS) entry which is preliminary data.</text>
</comment>
<keyword evidence="3" id="KW-1185">Reference proteome</keyword>
<evidence type="ECO:0000313" key="3">
    <source>
        <dbReference type="Proteomes" id="UP000276901"/>
    </source>
</evidence>
<organism evidence="2 3">
    <name type="scientific">Frederiksenia canicola</name>
    <dbReference type="NCBI Taxonomy" id="123824"/>
    <lineage>
        <taxon>Bacteria</taxon>
        <taxon>Pseudomonadati</taxon>
        <taxon>Pseudomonadota</taxon>
        <taxon>Gammaproteobacteria</taxon>
        <taxon>Pasteurellales</taxon>
        <taxon>Pasteurellaceae</taxon>
        <taxon>Frederiksenia</taxon>
    </lineage>
</organism>
<sequence length="80" mass="9254">MNNTMKDVIKDIPIESQLYAWLTSFFGAWTISEWAILIGVVVTVCGYVRESRYKKRMLELEEIRVGVRDKNGELINEKTG</sequence>
<keyword evidence="1" id="KW-0812">Transmembrane</keyword>
<gene>
    <name evidence="2" type="ORF">EDC49_0710</name>
</gene>
<proteinExistence type="predicted"/>
<dbReference type="RefSeq" id="WP_236940995.1">
    <property type="nucleotide sequence ID" value="NZ_CP015029.1"/>
</dbReference>
<protein>
    <submittedName>
        <fullName evidence="2">Holin family HP1 protein</fullName>
    </submittedName>
</protein>
<keyword evidence="1" id="KW-1133">Transmembrane helix</keyword>
<dbReference type="InterPro" id="IPR032118">
    <property type="entry name" value="Phage_holin_HP1"/>
</dbReference>
<feature type="transmembrane region" description="Helical" evidence="1">
    <location>
        <begin position="20"/>
        <end position="48"/>
    </location>
</feature>
<dbReference type="EMBL" id="RKQT01000001">
    <property type="protein sequence ID" value="RPE96320.1"/>
    <property type="molecule type" value="Genomic_DNA"/>
</dbReference>
<accession>A0ABX9XT06</accession>
<dbReference type="Proteomes" id="UP000276901">
    <property type="component" value="Unassembled WGS sequence"/>
</dbReference>
<evidence type="ECO:0000256" key="1">
    <source>
        <dbReference type="SAM" id="Phobius"/>
    </source>
</evidence>